<gene>
    <name evidence="1" type="ORF">PAHAL_3G419100</name>
</gene>
<protein>
    <submittedName>
        <fullName evidence="1">Uncharacterized protein</fullName>
    </submittedName>
</protein>
<name>A0A2T8KL64_9POAL</name>
<dbReference type="Gramene" id="PVH62869">
    <property type="protein sequence ID" value="PVH62869"/>
    <property type="gene ID" value="PAHAL_3G419100"/>
</dbReference>
<accession>A0A2T8KL64</accession>
<dbReference type="EMBL" id="CM008048">
    <property type="protein sequence ID" value="PVH62869.1"/>
    <property type="molecule type" value="Genomic_DNA"/>
</dbReference>
<dbReference type="AlphaFoldDB" id="A0A2T8KL64"/>
<proteinExistence type="predicted"/>
<dbReference type="Proteomes" id="UP000243499">
    <property type="component" value="Chromosome 3"/>
</dbReference>
<organism evidence="1">
    <name type="scientific">Panicum hallii</name>
    <dbReference type="NCBI Taxonomy" id="206008"/>
    <lineage>
        <taxon>Eukaryota</taxon>
        <taxon>Viridiplantae</taxon>
        <taxon>Streptophyta</taxon>
        <taxon>Embryophyta</taxon>
        <taxon>Tracheophyta</taxon>
        <taxon>Spermatophyta</taxon>
        <taxon>Magnoliopsida</taxon>
        <taxon>Liliopsida</taxon>
        <taxon>Poales</taxon>
        <taxon>Poaceae</taxon>
        <taxon>PACMAD clade</taxon>
        <taxon>Panicoideae</taxon>
        <taxon>Panicodae</taxon>
        <taxon>Paniceae</taxon>
        <taxon>Panicinae</taxon>
        <taxon>Panicum</taxon>
        <taxon>Panicum sect. Panicum</taxon>
    </lineage>
</organism>
<evidence type="ECO:0000313" key="1">
    <source>
        <dbReference type="EMBL" id="PVH62869.1"/>
    </source>
</evidence>
<reference evidence="1" key="1">
    <citation type="submission" date="2018-04" db="EMBL/GenBank/DDBJ databases">
        <title>WGS assembly of Panicum hallii.</title>
        <authorList>
            <person name="Lovell J."/>
            <person name="Jenkins J."/>
            <person name="Lowry D."/>
            <person name="Mamidi S."/>
            <person name="Sreedasyam A."/>
            <person name="Weng X."/>
            <person name="Barry K."/>
            <person name="Bonette J."/>
            <person name="Campitelli B."/>
            <person name="Daum C."/>
            <person name="Gordon S."/>
            <person name="Gould B."/>
            <person name="Lipzen A."/>
            <person name="Macqueen A."/>
            <person name="Palacio-Mejia J."/>
            <person name="Plott C."/>
            <person name="Shakirov E."/>
            <person name="Shu S."/>
            <person name="Yoshinaga Y."/>
            <person name="Zane M."/>
            <person name="Rokhsar D."/>
            <person name="Grimwood J."/>
            <person name="Schmutz J."/>
            <person name="Juenger T."/>
        </authorList>
    </citation>
    <scope>NUCLEOTIDE SEQUENCE [LARGE SCALE GENOMIC DNA]</scope>
    <source>
        <strain evidence="1">FIL2</strain>
    </source>
</reference>
<sequence>MLPSQQKKLVIVNQVTTWPSDGAGLWCTRIWSKMISITG</sequence>